<dbReference type="EMBL" id="CYPU01000016">
    <property type="protein sequence ID" value="CUH46681.1"/>
    <property type="molecule type" value="Genomic_DNA"/>
</dbReference>
<sequence>MNRRCSALIAVFIWTALLTCKAAALDVIVISDLNGSYGSVKYDARVDKAIERIIEIDPDLVISTGDMVAGQRIPNLSDKQVRDMWKAFQEAVSDPLEAAGIPFAVTPGNHDASAYRGFERERKIYAEEWTPRKPDVDFLVSDDYPFFYAFEMQGITFASLDATTLGPLSGDQQDRLQELGADGDPIVTFSHLPLWPFATQREREIIGDPTLEKIYLESGVVLHLSGHHHAFYPGWKDGVAYVSQACLGGGPRRLIGDSARSPHSFTHVKFQPNGEFGIAVYRGPDFERSVNFKSLPKEIRSPNAVLKRLDLVK</sequence>
<reference evidence="3 4" key="1">
    <citation type="submission" date="2015-09" db="EMBL/GenBank/DDBJ databases">
        <authorList>
            <consortium name="Swine Surveillance"/>
        </authorList>
    </citation>
    <scope>NUCLEOTIDE SEQUENCE [LARGE SCALE GENOMIC DNA]</scope>
    <source>
        <strain evidence="3 4">CECT 4292</strain>
    </source>
</reference>
<feature type="signal peptide" evidence="1">
    <location>
        <begin position="1"/>
        <end position="22"/>
    </location>
</feature>
<dbReference type="GO" id="GO:0016787">
    <property type="term" value="F:hydrolase activity"/>
    <property type="evidence" value="ECO:0007669"/>
    <property type="project" value="InterPro"/>
</dbReference>
<dbReference type="InterPro" id="IPR029052">
    <property type="entry name" value="Metallo-depent_PP-like"/>
</dbReference>
<name>A0A0P1ECA0_9RHOB</name>
<accession>A0A0P1ECA0</accession>
<dbReference type="SUPFAM" id="SSF56300">
    <property type="entry name" value="Metallo-dependent phosphatases"/>
    <property type="match status" value="1"/>
</dbReference>
<dbReference type="InterPro" id="IPR051918">
    <property type="entry name" value="STPP_CPPED1"/>
</dbReference>
<organism evidence="3 4">
    <name type="scientific">Ruegeria atlantica</name>
    <dbReference type="NCBI Taxonomy" id="81569"/>
    <lineage>
        <taxon>Bacteria</taxon>
        <taxon>Pseudomonadati</taxon>
        <taxon>Pseudomonadota</taxon>
        <taxon>Alphaproteobacteria</taxon>
        <taxon>Rhodobacterales</taxon>
        <taxon>Roseobacteraceae</taxon>
        <taxon>Ruegeria</taxon>
    </lineage>
</organism>
<dbReference type="AlphaFoldDB" id="A0A0P1ECA0"/>
<dbReference type="PANTHER" id="PTHR43143">
    <property type="entry name" value="METALLOPHOSPHOESTERASE, CALCINEURIN SUPERFAMILY"/>
    <property type="match status" value="1"/>
</dbReference>
<dbReference type="InterPro" id="IPR004843">
    <property type="entry name" value="Calcineurin-like_PHP"/>
</dbReference>
<evidence type="ECO:0000259" key="2">
    <source>
        <dbReference type="Pfam" id="PF00149"/>
    </source>
</evidence>
<dbReference type="OrthoDB" id="651281at2"/>
<evidence type="ECO:0000313" key="3">
    <source>
        <dbReference type="EMBL" id="CUH46681.1"/>
    </source>
</evidence>
<keyword evidence="1" id="KW-0732">Signal</keyword>
<feature type="domain" description="Calcineurin-like phosphoesterase" evidence="2">
    <location>
        <begin position="27"/>
        <end position="230"/>
    </location>
</feature>
<dbReference type="Gene3D" id="3.60.21.10">
    <property type="match status" value="1"/>
</dbReference>
<dbReference type="Proteomes" id="UP000050783">
    <property type="component" value="Unassembled WGS sequence"/>
</dbReference>
<protein>
    <submittedName>
        <fullName evidence="3">Calcineurin-like phosphoesterase</fullName>
    </submittedName>
</protein>
<gene>
    <name evidence="3" type="ORF">RUA4292_00847</name>
</gene>
<evidence type="ECO:0000256" key="1">
    <source>
        <dbReference type="SAM" id="SignalP"/>
    </source>
</evidence>
<evidence type="ECO:0000313" key="4">
    <source>
        <dbReference type="Proteomes" id="UP000050783"/>
    </source>
</evidence>
<feature type="chain" id="PRO_5006061432" evidence="1">
    <location>
        <begin position="23"/>
        <end position="313"/>
    </location>
</feature>
<dbReference type="PANTHER" id="PTHR43143:SF1">
    <property type="entry name" value="SERINE_THREONINE-PROTEIN PHOSPHATASE CPPED1"/>
    <property type="match status" value="1"/>
</dbReference>
<dbReference type="Pfam" id="PF00149">
    <property type="entry name" value="Metallophos"/>
    <property type="match status" value="1"/>
</dbReference>
<proteinExistence type="predicted"/>